<keyword evidence="2" id="KW-1185">Reference proteome</keyword>
<accession>A0ABQ4NCE9</accession>
<reference evidence="1 2" key="1">
    <citation type="submission" date="2021-04" db="EMBL/GenBank/DDBJ databases">
        <title>Draft genome sequence of Paenibacillus cisolokensis, LC2-13A.</title>
        <authorList>
            <person name="Uke A."/>
            <person name="Chhe C."/>
            <person name="Baramee S."/>
            <person name="Kosugi A."/>
        </authorList>
    </citation>
    <scope>NUCLEOTIDE SEQUENCE [LARGE SCALE GENOMIC DNA]</scope>
    <source>
        <strain evidence="1 2">LC2-13A</strain>
    </source>
</reference>
<gene>
    <name evidence="1" type="ORF">PACILC2_44550</name>
</gene>
<evidence type="ECO:0000313" key="1">
    <source>
        <dbReference type="EMBL" id="GIQ65887.1"/>
    </source>
</evidence>
<organism evidence="1 2">
    <name type="scientific">Paenibacillus cisolokensis</name>
    <dbReference type="NCBI Taxonomy" id="1658519"/>
    <lineage>
        <taxon>Bacteria</taxon>
        <taxon>Bacillati</taxon>
        <taxon>Bacillota</taxon>
        <taxon>Bacilli</taxon>
        <taxon>Bacillales</taxon>
        <taxon>Paenibacillaceae</taxon>
        <taxon>Paenibacillus</taxon>
    </lineage>
</organism>
<proteinExistence type="predicted"/>
<sequence length="94" mass="11014">MVTINVTINFNPEDETEFENILYSFEDSKVDFLKWVHLLCAGTKWEAAFVLADEFIRNDNDLKKFINDYYNGSANADDIFDDLQRFVDGEYVLN</sequence>
<dbReference type="Proteomes" id="UP000680304">
    <property type="component" value="Unassembled WGS sequence"/>
</dbReference>
<dbReference type="RefSeq" id="WP_213530434.1">
    <property type="nucleotide sequence ID" value="NZ_BOVJ01000158.1"/>
</dbReference>
<protein>
    <submittedName>
        <fullName evidence="1">Uncharacterized protein</fullName>
    </submittedName>
</protein>
<name>A0ABQ4NCE9_9BACL</name>
<dbReference type="EMBL" id="BOVJ01000158">
    <property type="protein sequence ID" value="GIQ65887.1"/>
    <property type="molecule type" value="Genomic_DNA"/>
</dbReference>
<evidence type="ECO:0000313" key="2">
    <source>
        <dbReference type="Proteomes" id="UP000680304"/>
    </source>
</evidence>
<comment type="caution">
    <text evidence="1">The sequence shown here is derived from an EMBL/GenBank/DDBJ whole genome shotgun (WGS) entry which is preliminary data.</text>
</comment>